<proteinExistence type="predicted"/>
<dbReference type="NCBIfam" id="NF041043">
    <property type="entry name" value="BPSS1780_fam"/>
    <property type="match status" value="1"/>
</dbReference>
<feature type="transmembrane region" description="Helical" evidence="1">
    <location>
        <begin position="111"/>
        <end position="138"/>
    </location>
</feature>
<dbReference type="EMBL" id="JADJUC010000031">
    <property type="protein sequence ID" value="MBK8525488.1"/>
    <property type="molecule type" value="Genomic_DNA"/>
</dbReference>
<accession>A0A9D7K4R8</accession>
<sequence length="248" mass="25901">MEQFPLTPTAFSGEPRVAPPDSAFNWLRQGWAVFIANPGLWLAISVLLLVVFFGLQIVPVIGALAANLLMPILAAGMLHAIRRLSDEGQFEIGDLFAGFQQQTGPLIMLGVIYMAGWLVIGLIVMVLAGGSIAGGLIAGVAGQPGVGAGIGLGGIAIAGLLSLLLGIPLLMAICFAPALVYFNDMAPVPALKASFAANMKNWLVMMVFGLIVLVLSFFAALPMGLGFLVLMPVLFGALYAAYKDIFLG</sequence>
<feature type="transmembrane region" description="Helical" evidence="1">
    <location>
        <begin position="61"/>
        <end position="81"/>
    </location>
</feature>
<gene>
    <name evidence="2" type="ORF">IPL58_16515</name>
</gene>
<feature type="transmembrane region" description="Helical" evidence="1">
    <location>
        <begin position="31"/>
        <end position="55"/>
    </location>
</feature>
<evidence type="ECO:0000313" key="2">
    <source>
        <dbReference type="EMBL" id="MBK8525488.1"/>
    </source>
</evidence>
<keyword evidence="1" id="KW-0812">Transmembrane</keyword>
<dbReference type="AlphaFoldDB" id="A0A9D7K4R8"/>
<evidence type="ECO:0000313" key="3">
    <source>
        <dbReference type="Proteomes" id="UP000886689"/>
    </source>
</evidence>
<name>A0A9D7K4R8_9PROT</name>
<feature type="transmembrane region" description="Helical" evidence="1">
    <location>
        <begin position="202"/>
        <end position="219"/>
    </location>
</feature>
<feature type="transmembrane region" description="Helical" evidence="1">
    <location>
        <begin position="225"/>
        <end position="242"/>
    </location>
</feature>
<keyword evidence="1" id="KW-0472">Membrane</keyword>
<keyword evidence="1" id="KW-1133">Transmembrane helix</keyword>
<dbReference type="Proteomes" id="UP000886689">
    <property type="component" value="Unassembled WGS sequence"/>
</dbReference>
<feature type="transmembrane region" description="Helical" evidence="1">
    <location>
        <begin position="150"/>
        <end position="182"/>
    </location>
</feature>
<evidence type="ECO:0000256" key="1">
    <source>
        <dbReference type="SAM" id="Phobius"/>
    </source>
</evidence>
<comment type="caution">
    <text evidence="2">The sequence shown here is derived from an EMBL/GenBank/DDBJ whole genome shotgun (WGS) entry which is preliminary data.</text>
</comment>
<evidence type="ECO:0008006" key="4">
    <source>
        <dbReference type="Google" id="ProtNLM"/>
    </source>
</evidence>
<reference evidence="2" key="1">
    <citation type="submission" date="2020-10" db="EMBL/GenBank/DDBJ databases">
        <title>Connecting structure to function with the recovery of over 1000 high-quality activated sludge metagenome-assembled genomes encoding full-length rRNA genes using long-read sequencing.</title>
        <authorList>
            <person name="Singleton C.M."/>
            <person name="Petriglieri F."/>
            <person name="Kristensen J.M."/>
            <person name="Kirkegaard R.H."/>
            <person name="Michaelsen T.Y."/>
            <person name="Andersen M.H."/>
            <person name="Karst S.M."/>
            <person name="Dueholm M.S."/>
            <person name="Nielsen P.H."/>
            <person name="Albertsen M."/>
        </authorList>
    </citation>
    <scope>NUCLEOTIDE SEQUENCE</scope>
    <source>
        <strain evidence="2">Hirt_18-Q3-R61-65_BATAC.395</strain>
    </source>
</reference>
<organism evidence="2 3">
    <name type="scientific">Candidatus Proximibacter danicus</name>
    <dbReference type="NCBI Taxonomy" id="2954365"/>
    <lineage>
        <taxon>Bacteria</taxon>
        <taxon>Pseudomonadati</taxon>
        <taxon>Pseudomonadota</taxon>
        <taxon>Betaproteobacteria</taxon>
        <taxon>Candidatus Proximibacter</taxon>
    </lineage>
</organism>
<protein>
    <recommendedName>
        <fullName evidence="4">Glycerophosphoryl diester phosphodiesterase membrane domain-containing protein</fullName>
    </recommendedName>
</protein>
<dbReference type="InterPro" id="IPR047798">
    <property type="entry name" value="BPSS1780-like"/>
</dbReference>